<evidence type="ECO:0000313" key="3">
    <source>
        <dbReference type="Proteomes" id="UP001319180"/>
    </source>
</evidence>
<dbReference type="Proteomes" id="UP001319180">
    <property type="component" value="Unassembled WGS sequence"/>
</dbReference>
<dbReference type="NCBIfam" id="NF004396">
    <property type="entry name" value="PRK05753.1"/>
    <property type="match status" value="1"/>
</dbReference>
<dbReference type="EMBL" id="JAHESC010000003">
    <property type="protein sequence ID" value="MBT1685500.1"/>
    <property type="molecule type" value="Genomic_DNA"/>
</dbReference>
<dbReference type="PANTHER" id="PTHR30437:SF5">
    <property type="entry name" value="REGULATOR OF NUCLEOSIDE DIPHOSPHATE KINASE"/>
    <property type="match status" value="1"/>
</dbReference>
<dbReference type="AlphaFoldDB" id="A0AAP2D7N0"/>
<dbReference type="InterPro" id="IPR001437">
    <property type="entry name" value="Tscrpt_elong_fac_GreA/B_C"/>
</dbReference>
<reference evidence="2 3" key="1">
    <citation type="submission" date="2021-05" db="EMBL/GenBank/DDBJ databases">
        <title>A Polyphasic approach of four new species of the genus Ohtaekwangia: Ohtaekwangia histidinii sp. nov., Ohtaekwangia cretensis sp. nov., Ohtaekwangia indiensis sp. nov., Ohtaekwangia reichenbachii sp. nov. from diverse environment.</title>
        <authorList>
            <person name="Octaviana S."/>
        </authorList>
    </citation>
    <scope>NUCLEOTIDE SEQUENCE [LARGE SCALE GENOMIC DNA]</scope>
    <source>
        <strain evidence="2 3">PWU37</strain>
    </source>
</reference>
<dbReference type="Gene3D" id="3.10.50.30">
    <property type="entry name" value="Transcription elongation factor, GreA/GreB, C-terminal domain"/>
    <property type="match status" value="1"/>
</dbReference>
<proteinExistence type="predicted"/>
<protein>
    <submittedName>
        <fullName evidence="2">Nucleoside diphosphate kinase regulator</fullName>
    </submittedName>
</protein>
<feature type="domain" description="Transcription elongation factor GreA/GreB C-terminal" evidence="1">
    <location>
        <begin position="51"/>
        <end position="124"/>
    </location>
</feature>
<dbReference type="GO" id="GO:0003677">
    <property type="term" value="F:DNA binding"/>
    <property type="evidence" value="ECO:0007669"/>
    <property type="project" value="InterPro"/>
</dbReference>
<comment type="caution">
    <text evidence="2">The sequence shown here is derived from an EMBL/GenBank/DDBJ whole genome shotgun (WGS) entry which is preliminary data.</text>
</comment>
<dbReference type="PANTHER" id="PTHR30437">
    <property type="entry name" value="TRANSCRIPTION ELONGATION FACTOR GREA"/>
    <property type="match status" value="1"/>
</dbReference>
<dbReference type="InterPro" id="IPR023459">
    <property type="entry name" value="Tscrpt_elong_fac_GreA/B_fam"/>
</dbReference>
<evidence type="ECO:0000259" key="1">
    <source>
        <dbReference type="Pfam" id="PF01272"/>
    </source>
</evidence>
<dbReference type="Pfam" id="PF01272">
    <property type="entry name" value="GreA_GreB"/>
    <property type="match status" value="1"/>
</dbReference>
<dbReference type="RefSeq" id="WP_254088750.1">
    <property type="nucleotide sequence ID" value="NZ_JAHESC010000003.1"/>
</dbReference>
<organism evidence="2 3">
    <name type="scientific">Dawidia soli</name>
    <dbReference type="NCBI Taxonomy" id="2782352"/>
    <lineage>
        <taxon>Bacteria</taxon>
        <taxon>Pseudomonadati</taxon>
        <taxon>Bacteroidota</taxon>
        <taxon>Cytophagia</taxon>
        <taxon>Cytophagales</taxon>
        <taxon>Chryseotaleaceae</taxon>
        <taxon>Dawidia</taxon>
    </lineage>
</organism>
<keyword evidence="2" id="KW-0418">Kinase</keyword>
<gene>
    <name evidence="2" type="primary">rnk</name>
    <name evidence="2" type="ORF">KK078_02975</name>
</gene>
<keyword evidence="2" id="KW-0808">Transferase</keyword>
<dbReference type="SUPFAM" id="SSF54534">
    <property type="entry name" value="FKBP-like"/>
    <property type="match status" value="1"/>
</dbReference>
<accession>A0AAP2D7N0</accession>
<evidence type="ECO:0000313" key="2">
    <source>
        <dbReference type="EMBL" id="MBT1685500.1"/>
    </source>
</evidence>
<dbReference type="GO" id="GO:0032784">
    <property type="term" value="P:regulation of DNA-templated transcription elongation"/>
    <property type="evidence" value="ECO:0007669"/>
    <property type="project" value="InterPro"/>
</dbReference>
<dbReference type="GO" id="GO:0016301">
    <property type="term" value="F:kinase activity"/>
    <property type="evidence" value="ECO:0007669"/>
    <property type="project" value="UniProtKB-KW"/>
</dbReference>
<dbReference type="InterPro" id="IPR036953">
    <property type="entry name" value="GreA/GreB_C_sf"/>
</dbReference>
<keyword evidence="3" id="KW-1185">Reference proteome</keyword>
<name>A0AAP2D7N0_9BACT</name>
<dbReference type="GO" id="GO:0006354">
    <property type="term" value="P:DNA-templated transcription elongation"/>
    <property type="evidence" value="ECO:0007669"/>
    <property type="project" value="TreeGrafter"/>
</dbReference>
<dbReference type="GO" id="GO:0070063">
    <property type="term" value="F:RNA polymerase binding"/>
    <property type="evidence" value="ECO:0007669"/>
    <property type="project" value="InterPro"/>
</dbReference>
<sequence>MEKRIIVTVNDHQRLTGLLEFASLKTTELTQRLQHKLSAARMLKQEDIDGNVVTMNSRVKLKDLTSKRETEVTITYPQDAAPRERRVSVFSEIGLALLGRKEMEVVSWRVPNGTGLFEITKVTYQPEAAGDYYL</sequence>